<evidence type="ECO:0000313" key="8">
    <source>
        <dbReference type="Proteomes" id="UP000594220"/>
    </source>
</evidence>
<dbReference type="Ensembl" id="ENSCPRT00005012580.1">
    <property type="protein sequence ID" value="ENSCPRP00005010669.1"/>
    <property type="gene ID" value="ENSCPRG00005007593.1"/>
</dbReference>
<dbReference type="OMA" id="YMGMTAS"/>
<dbReference type="InterPro" id="IPR005314">
    <property type="entry name" value="Peptidase_C50"/>
</dbReference>
<organism evidence="7 8">
    <name type="scientific">Crocodylus porosus</name>
    <name type="common">Saltwater crocodile</name>
    <name type="synonym">Estuarine crocodile</name>
    <dbReference type="NCBI Taxonomy" id="8502"/>
    <lineage>
        <taxon>Eukaryota</taxon>
        <taxon>Metazoa</taxon>
        <taxon>Chordata</taxon>
        <taxon>Craniata</taxon>
        <taxon>Vertebrata</taxon>
        <taxon>Euteleostomi</taxon>
        <taxon>Archelosauria</taxon>
        <taxon>Archosauria</taxon>
        <taxon>Crocodylia</taxon>
        <taxon>Longirostres</taxon>
        <taxon>Crocodylidae</taxon>
        <taxon>Crocodylus</taxon>
    </lineage>
</organism>
<dbReference type="GeneTree" id="ENSGT00390000004990"/>
<evidence type="ECO:0000256" key="4">
    <source>
        <dbReference type="ARBA" id="ARBA00022829"/>
    </source>
</evidence>
<dbReference type="GO" id="GO:0005737">
    <property type="term" value="C:cytoplasm"/>
    <property type="evidence" value="ECO:0007669"/>
    <property type="project" value="TreeGrafter"/>
</dbReference>
<feature type="domain" description="Peptidase C50" evidence="6">
    <location>
        <begin position="1934"/>
        <end position="2029"/>
    </location>
</feature>
<feature type="region of interest" description="Disordered" evidence="5">
    <location>
        <begin position="1315"/>
        <end position="1472"/>
    </location>
</feature>
<gene>
    <name evidence="7" type="primary">ESPL1</name>
</gene>
<protein>
    <recommendedName>
        <fullName evidence="2">separase</fullName>
        <ecNumber evidence="2">3.4.22.49</ecNumber>
    </recommendedName>
</protein>
<dbReference type="Pfam" id="PF03568">
    <property type="entry name" value="Separin_C"/>
    <property type="match status" value="1"/>
</dbReference>
<dbReference type="GO" id="GO:0005634">
    <property type="term" value="C:nucleus"/>
    <property type="evidence" value="ECO:0007669"/>
    <property type="project" value="InterPro"/>
</dbReference>
<dbReference type="GO" id="GO:0006508">
    <property type="term" value="P:proteolysis"/>
    <property type="evidence" value="ECO:0007669"/>
    <property type="project" value="InterPro"/>
</dbReference>
<keyword evidence="3" id="KW-0378">Hydrolase</keyword>
<dbReference type="PROSITE" id="PS51700">
    <property type="entry name" value="SEPARIN"/>
    <property type="match status" value="1"/>
</dbReference>
<reference evidence="7" key="1">
    <citation type="submission" date="2025-08" db="UniProtKB">
        <authorList>
            <consortium name="Ensembl"/>
        </authorList>
    </citation>
    <scope>IDENTIFICATION</scope>
</reference>
<dbReference type="PANTHER" id="PTHR12792:SF0">
    <property type="entry name" value="SEPARIN"/>
    <property type="match status" value="1"/>
</dbReference>
<feature type="compositionally biased region" description="Basic residues" evidence="5">
    <location>
        <begin position="1444"/>
        <end position="1455"/>
    </location>
</feature>
<feature type="compositionally biased region" description="Polar residues" evidence="5">
    <location>
        <begin position="1427"/>
        <end position="1439"/>
    </location>
</feature>
<dbReference type="GO" id="GO:0004197">
    <property type="term" value="F:cysteine-type endopeptidase activity"/>
    <property type="evidence" value="ECO:0007669"/>
    <property type="project" value="InterPro"/>
</dbReference>
<feature type="compositionally biased region" description="Low complexity" evidence="5">
    <location>
        <begin position="1336"/>
        <end position="1345"/>
    </location>
</feature>
<accession>A0A7M4EL39</accession>
<evidence type="ECO:0000256" key="2">
    <source>
        <dbReference type="ARBA" id="ARBA00012489"/>
    </source>
</evidence>
<comment type="catalytic activity">
    <reaction evidence="1">
        <text>All bonds known to be hydrolyzed by this endopeptidase have arginine in P1 and an acidic residue in P4. P6 is often occupied by an acidic residue or by a hydroxy-amino-acid residue, the phosphorylation of which enhances cleavage.</text>
        <dbReference type="EC" id="3.4.22.49"/>
    </reaction>
</comment>
<name>A0A7M4EL39_CROPO</name>
<evidence type="ECO:0000259" key="6">
    <source>
        <dbReference type="PROSITE" id="PS51700"/>
    </source>
</evidence>
<dbReference type="EC" id="3.4.22.49" evidence="2"/>
<reference evidence="7" key="2">
    <citation type="submission" date="2025-09" db="UniProtKB">
        <authorList>
            <consortium name="Ensembl"/>
        </authorList>
    </citation>
    <scope>IDENTIFICATION</scope>
</reference>
<dbReference type="GO" id="GO:0051307">
    <property type="term" value="P:meiotic chromosome separation"/>
    <property type="evidence" value="ECO:0007669"/>
    <property type="project" value="TreeGrafter"/>
</dbReference>
<proteinExistence type="predicted"/>
<dbReference type="GO" id="GO:0072686">
    <property type="term" value="C:mitotic spindle"/>
    <property type="evidence" value="ECO:0007669"/>
    <property type="project" value="TreeGrafter"/>
</dbReference>
<feature type="compositionally biased region" description="Polar residues" evidence="5">
    <location>
        <begin position="1405"/>
        <end position="1419"/>
    </location>
</feature>
<dbReference type="PANTHER" id="PTHR12792">
    <property type="entry name" value="EXTRA SPINDLE POLES 1-RELATED"/>
    <property type="match status" value="1"/>
</dbReference>
<dbReference type="Proteomes" id="UP000594220">
    <property type="component" value="Unplaced"/>
</dbReference>
<keyword evidence="8" id="KW-1185">Reference proteome</keyword>
<dbReference type="GO" id="GO:0005813">
    <property type="term" value="C:centrosome"/>
    <property type="evidence" value="ECO:0007669"/>
    <property type="project" value="Ensembl"/>
</dbReference>
<sequence>MKRLKGADLLAQVGSREEAEALLAELKVRLPLTALLRAARGIVCDKVLRACIHWLGLSQGCVAHFQSLLDLAELACQGYIVACPPRAPLYLEKILYHLLKSVAASGPYAACLKFAGILRTQLGQRQRLAVPSEDFEAIAKSSFSVLWKGADALAKSSQGLEDARAVLSGRLQATCFLALLEEAESPLLPQEPPFFTSQTARQAAAAALMFEAQRAPLSPEDAHYLSEQLACHPLAVLLEARGRMEPWPLQSSLCLLELTLERCRRLCRSSCFQEAKGALKQAQVHLSVLRGAKEGFGAALDLLRIGVELSRVLAVGEGQTGSLLSQAAMALNAASEAQDPLLRALVESCQFMVSSLSGYVRRSEHRPFGLEDALGASAFVKSYFQLLWRMLESVSAASGVGPGLRQQDSAAMCSLRGSNPVCLHSVCSVYLLCLLQAAGLEKLAGPCRDVVTWMLQLFEGLPEQLLTTLFFSMAASCVFKLAYGFYSQKLYAEACSVVELFCQRLAMEPCPYPEMPPDKCFKLQVESYRKLGQFEKGLEVVALWLGALRGRVTEHMVEPVSLWVRVKMDASKKGDEDLRLKTLKDALEGHSLAPESLVALLSEELRAYKTVRANTGHERFNVICDLLELCPDESGKVQERAGVLLELAQVLCYHDYTEKTECSALDAIREALQLLDYMPESPESQDQLLDDRAQALLWLYICSLESKMQQSIEKEQRAWTQDQKNLEDFEPNDLNYEDKLQDDKFLYNSITFNLAAEAAQSKSLDDALALWKKLLARKGIPQVRNVEQTTASLHLAAALYRMMAKPLQAMECYLLLRTLCRALGDQLGTASALCQVTKLLFHLGCPSDAKARTRLAMAHCFIYPPLPPTASLSPSLLVLQIEEGLALLLKVLQSPTLQKTAKVWYLLRAHILQLVAVYLGLPSTSLSTELRQQIWAEGWKTPETALADAHKLFRSIILLLLGSDVLSSPTAGTDAPFIDYGENLLQKWQVLADMLACSEKLIALLGTVETICEAKAFCMEALKLSMKLQALRCAGFLVQKSDLELQRSDMELCQSDLQQALFLLESGTGEPPLQHKDKVKIQLTKGRCQGRQHRSPSAESAAEDEAFLKGPNLEFVATVGTEQKQATLTTSPELKPKRKRRLRFLTHTPACSCPLCSDVALMVVGLRWLVTFAQGELALGNVTEGLGLLQAALERCAPATVRFSGAIRAVSWGKKAVLGTQPNLGLLDDVMGRVYAALAAHSLRGHQPQKQLWELVEAGLAFLSSRPPHLPGLECHAASLLLTKAVATIYTLAAAHDGCTANVFSSTWAWKPSVPPAGTKGTSCPPPMARSQGPKQAPQPQAPFAVFNEASPPGAKAQLAKAPKASRRVKSRLKVTFSDDSDLDDPPAALQPEDKGPAPRRVRSVASSKVTQPSGSSKKATAERKGSQASSSDNVSQGSMARPQRGRAGTKKALRGRTVLRAPSREQEEDGELLRAIAEEETLEEELELSFEVLRGSDEEGPAPGRLGESRGYGDRVASINGGLTCVPTSHLVPMPLQADKALGESFLPLKEAPWALPLPAGLPSLDLVCESLMAALTSISHCPPSALYCQLCRLLALCRGSRDPLATACLVSESVAITTRHQMLSSIHRRIHKAKKSRDMAEQLEELSLHGVPADPQSQRLAQLQHLFQFSSAGLGQQEMEAFQEQLCQIPSGVTVCILALGSVQPSAVGDTLLLTRLERGGAPVTIRIPTAGSKVPLSSVLEEFDAIQAQQKEFNNCTDKRDWWLGRSELDRRMKSLTETLEKQVLGCWKGALLPAGPDPVATKAALELHKRLRECGLEDPDPALLKVVLNGAHLLAPPDVQRLALGLCPAQPAAAQALLQVAVEERGACGKQAGSSLLLVLDKHLQKLPWENMPCLQALPVTRLPSLRFLLSYSLRSQDQAGSVLTRGVDPSSAFYVLNPHSNLPGTEERFRAWFESEAGWTGVTGTVPSREQMQAALMEHDLYIYAGHGAGARFLDGHSILKLDCAAVTLLFGCSSVALAVRGSLEGSGIVLKYIMAGCPLVLGNLWDVTDRDIDRYTEALLQSWLRAGPGAPLLHHVIQARQAPRLKYLIGAAPVAYGLPVSLH</sequence>
<evidence type="ECO:0000256" key="5">
    <source>
        <dbReference type="SAM" id="MobiDB-lite"/>
    </source>
</evidence>
<evidence type="ECO:0000313" key="7">
    <source>
        <dbReference type="Ensembl" id="ENSCPRP00005010669.1"/>
    </source>
</evidence>
<evidence type="ECO:0000256" key="3">
    <source>
        <dbReference type="ARBA" id="ARBA00022801"/>
    </source>
</evidence>
<feature type="compositionally biased region" description="Basic residues" evidence="5">
    <location>
        <begin position="1364"/>
        <end position="1373"/>
    </location>
</feature>
<keyword evidence="4" id="KW-0159">Chromosome partition</keyword>
<dbReference type="InterPro" id="IPR030397">
    <property type="entry name" value="SEPARIN_core_dom"/>
</dbReference>
<dbReference type="GO" id="GO:0000070">
    <property type="term" value="P:mitotic sister chromatid segregation"/>
    <property type="evidence" value="ECO:0007669"/>
    <property type="project" value="Ensembl"/>
</dbReference>
<evidence type="ECO:0000256" key="1">
    <source>
        <dbReference type="ARBA" id="ARBA00000451"/>
    </source>
</evidence>